<organism evidence="2 3">
    <name type="scientific">Tenacibaculum aiptasiae</name>
    <dbReference type="NCBI Taxonomy" id="426481"/>
    <lineage>
        <taxon>Bacteria</taxon>
        <taxon>Pseudomonadati</taxon>
        <taxon>Bacteroidota</taxon>
        <taxon>Flavobacteriia</taxon>
        <taxon>Flavobacteriales</taxon>
        <taxon>Flavobacteriaceae</taxon>
        <taxon>Tenacibaculum</taxon>
    </lineage>
</organism>
<proteinExistence type="predicted"/>
<dbReference type="SUPFAM" id="SSF52833">
    <property type="entry name" value="Thioredoxin-like"/>
    <property type="match status" value="1"/>
</dbReference>
<evidence type="ECO:0000313" key="3">
    <source>
        <dbReference type="Proteomes" id="UP000467305"/>
    </source>
</evidence>
<dbReference type="Proteomes" id="UP000467305">
    <property type="component" value="Unassembled WGS sequence"/>
</dbReference>
<dbReference type="OrthoDB" id="9811036at2"/>
<keyword evidence="3" id="KW-1185">Reference proteome</keyword>
<dbReference type="EMBL" id="WAAU01000003">
    <property type="protein sequence ID" value="KAB1160848.1"/>
    <property type="molecule type" value="Genomic_DNA"/>
</dbReference>
<dbReference type="AlphaFoldDB" id="A0A7J5AT82"/>
<dbReference type="Gene3D" id="3.40.30.10">
    <property type="entry name" value="Glutaredoxin"/>
    <property type="match status" value="1"/>
</dbReference>
<sequence>MLFLFFFGCFVVSTIAQKQKVNWISFEQLDDSLAVKPKKVFISFYTDWCVYCKKMNKVAFKDPKVISVLNSEYYAVKMDAETEKTIEFEGKEYINNEIGKNRKPIHQIPLLLASRKNRSFSLPATIILNKTFKVTQRHFEYLSPKKMLKVLKPKTTL</sequence>
<evidence type="ECO:0000313" key="2">
    <source>
        <dbReference type="EMBL" id="KAB1160848.1"/>
    </source>
</evidence>
<dbReference type="InterPro" id="IPR036249">
    <property type="entry name" value="Thioredoxin-like_sf"/>
</dbReference>
<evidence type="ECO:0000259" key="1">
    <source>
        <dbReference type="Pfam" id="PF03190"/>
    </source>
</evidence>
<feature type="domain" description="Spermatogenesis-associated protein 20-like TRX" evidence="1">
    <location>
        <begin position="17"/>
        <end position="86"/>
    </location>
</feature>
<protein>
    <submittedName>
        <fullName evidence="2">DUF255 domain-containing protein</fullName>
    </submittedName>
</protein>
<dbReference type="Pfam" id="PF03190">
    <property type="entry name" value="Thioredox_DsbH"/>
    <property type="match status" value="1"/>
</dbReference>
<reference evidence="2 3" key="1">
    <citation type="submission" date="2019-09" db="EMBL/GenBank/DDBJ databases">
        <authorList>
            <person name="Cao W.R."/>
        </authorList>
    </citation>
    <scope>NUCLEOTIDE SEQUENCE [LARGE SCALE GENOMIC DNA]</scope>
    <source>
        <strain evidence="3">a4</strain>
    </source>
</reference>
<dbReference type="InterPro" id="IPR004879">
    <property type="entry name" value="Ssp411-like_TRX"/>
</dbReference>
<name>A0A7J5AT82_9FLAO</name>
<accession>A0A7J5AT82</accession>
<gene>
    <name evidence="2" type="ORF">F7018_02305</name>
</gene>
<comment type="caution">
    <text evidence="2">The sequence shown here is derived from an EMBL/GenBank/DDBJ whole genome shotgun (WGS) entry which is preliminary data.</text>
</comment>